<evidence type="ECO:0000313" key="10">
    <source>
        <dbReference type="Proteomes" id="UP000595095"/>
    </source>
</evidence>
<dbReference type="AlphaFoldDB" id="A0A7S9DY31"/>
<evidence type="ECO:0000256" key="5">
    <source>
        <dbReference type="ARBA" id="ARBA00022918"/>
    </source>
</evidence>
<name>A0A7S9DY31_9ALTE</name>
<evidence type="ECO:0000256" key="7">
    <source>
        <dbReference type="ARBA" id="ARBA00034120"/>
    </source>
</evidence>
<organism evidence="9 10">
    <name type="scientific">Salinimonas marina</name>
    <dbReference type="NCBI Taxonomy" id="2785918"/>
    <lineage>
        <taxon>Bacteria</taxon>
        <taxon>Pseudomonadati</taxon>
        <taxon>Pseudomonadota</taxon>
        <taxon>Gammaproteobacteria</taxon>
        <taxon>Alteromonadales</taxon>
        <taxon>Alteromonadaceae</taxon>
        <taxon>Alteromonas/Salinimonas group</taxon>
        <taxon>Salinimonas</taxon>
    </lineage>
</organism>
<proteinExistence type="inferred from homology"/>
<dbReference type="SUPFAM" id="SSF56672">
    <property type="entry name" value="DNA/RNA polymerases"/>
    <property type="match status" value="1"/>
</dbReference>
<protein>
    <submittedName>
        <fullName evidence="9">RNA-directed DNA polymerase</fullName>
    </submittedName>
</protein>
<dbReference type="Proteomes" id="UP000595095">
    <property type="component" value="Chromosome"/>
</dbReference>
<keyword evidence="1" id="KW-0808">Transferase</keyword>
<sequence length="393" mass="45531">MDRCSYINSPISSLSSLSKTLGEDISQIVAVADAPASEKYNKPKTPVFKKDKTERIVRSPVRALRSLQYRINKQIMVKGVSWPSYLFGSIPKGHNGEVSQDYIAAAKVHCGAKSLCCLDISDFFDNIHACDVFAVFNELFHFSTEVSTILTKLVTFDERLVQGALTSSYLAMLVLWKTEPGLVEALGRKNINYSRLVDDITLSTKKYNYNFSYEVSLIEKTLHEKGLFFNEEKAKVYSVSSELMLVHGLNVMGKNPAMPRYEARRIRAAVRQLEKLAEQEGARCEMWYRREYNRCQGRVYKLERFGKSNSFRNLLNRLQKITPLPSKKDITYAKLRVKKLESDFNNVKKRETYNYMRRFSIASHRVAFLKGYYDEEWKKLRTRLKAIFPDYRK</sequence>
<dbReference type="Pfam" id="PF00078">
    <property type="entry name" value="RVT_1"/>
    <property type="match status" value="1"/>
</dbReference>
<evidence type="ECO:0000259" key="8">
    <source>
        <dbReference type="PROSITE" id="PS50878"/>
    </source>
</evidence>
<keyword evidence="3" id="KW-0479">Metal-binding</keyword>
<dbReference type="PROSITE" id="PS50878">
    <property type="entry name" value="RT_POL"/>
    <property type="match status" value="1"/>
</dbReference>
<keyword evidence="4" id="KW-0460">Magnesium</keyword>
<keyword evidence="5 9" id="KW-0695">RNA-directed DNA polymerase</keyword>
<dbReference type="RefSeq" id="WP_195810816.1">
    <property type="nucleotide sequence ID" value="NZ_CP064795.1"/>
</dbReference>
<keyword evidence="6" id="KW-0051">Antiviral defense</keyword>
<keyword evidence="10" id="KW-1185">Reference proteome</keyword>
<dbReference type="EMBL" id="CP064795">
    <property type="protein sequence ID" value="QPG05733.1"/>
    <property type="molecule type" value="Genomic_DNA"/>
</dbReference>
<accession>A0A7S9DY31</accession>
<evidence type="ECO:0000313" key="9">
    <source>
        <dbReference type="EMBL" id="QPG05733.1"/>
    </source>
</evidence>
<dbReference type="InterPro" id="IPR000123">
    <property type="entry name" value="Reverse_transcriptase_msDNA"/>
</dbReference>
<evidence type="ECO:0000256" key="3">
    <source>
        <dbReference type="ARBA" id="ARBA00022723"/>
    </source>
</evidence>
<dbReference type="InterPro" id="IPR043502">
    <property type="entry name" value="DNA/RNA_pol_sf"/>
</dbReference>
<dbReference type="GO" id="GO:0046872">
    <property type="term" value="F:metal ion binding"/>
    <property type="evidence" value="ECO:0007669"/>
    <property type="project" value="UniProtKB-KW"/>
</dbReference>
<dbReference type="InterPro" id="IPR000477">
    <property type="entry name" value="RT_dom"/>
</dbReference>
<evidence type="ECO:0000256" key="6">
    <source>
        <dbReference type="ARBA" id="ARBA00023118"/>
    </source>
</evidence>
<evidence type="ECO:0000256" key="2">
    <source>
        <dbReference type="ARBA" id="ARBA00022695"/>
    </source>
</evidence>
<gene>
    <name evidence="9" type="ORF">IT774_00075</name>
</gene>
<dbReference type="CDD" id="cd03487">
    <property type="entry name" value="RT_Bac_retron_II"/>
    <property type="match status" value="1"/>
</dbReference>
<feature type="domain" description="Reverse transcriptase" evidence="8">
    <location>
        <begin position="1"/>
        <end position="251"/>
    </location>
</feature>
<dbReference type="GO" id="GO:0003723">
    <property type="term" value="F:RNA binding"/>
    <property type="evidence" value="ECO:0007669"/>
    <property type="project" value="InterPro"/>
</dbReference>
<keyword evidence="2" id="KW-0548">Nucleotidyltransferase</keyword>
<reference evidence="9 10" key="1">
    <citation type="submission" date="2020-11" db="EMBL/GenBank/DDBJ databases">
        <title>Complete genome sequence for Salinimonas sp. strain G2-b.</title>
        <authorList>
            <person name="Park S.-J."/>
        </authorList>
    </citation>
    <scope>NUCLEOTIDE SEQUENCE [LARGE SCALE GENOMIC DNA]</scope>
    <source>
        <strain evidence="9 10">G2-b</strain>
    </source>
</reference>
<dbReference type="KEGG" id="smaa:IT774_00075"/>
<comment type="similarity">
    <text evidence="7">Belongs to the bacterial reverse transcriptase family.</text>
</comment>
<evidence type="ECO:0000256" key="1">
    <source>
        <dbReference type="ARBA" id="ARBA00022679"/>
    </source>
</evidence>
<evidence type="ECO:0000256" key="4">
    <source>
        <dbReference type="ARBA" id="ARBA00022842"/>
    </source>
</evidence>
<dbReference type="GO" id="GO:0051607">
    <property type="term" value="P:defense response to virus"/>
    <property type="evidence" value="ECO:0007669"/>
    <property type="project" value="UniProtKB-KW"/>
</dbReference>
<dbReference type="PRINTS" id="PR00866">
    <property type="entry name" value="RNADNAPOLMS"/>
</dbReference>
<dbReference type="GO" id="GO:0003964">
    <property type="term" value="F:RNA-directed DNA polymerase activity"/>
    <property type="evidence" value="ECO:0007669"/>
    <property type="project" value="UniProtKB-KW"/>
</dbReference>